<evidence type="ECO:0000313" key="2">
    <source>
        <dbReference type="Proteomes" id="UP000294564"/>
    </source>
</evidence>
<gene>
    <name evidence="1" type="ORF">EV195_10223</name>
</gene>
<organism evidence="1 2">
    <name type="scientific">Tenacibaculum skagerrakense</name>
    <dbReference type="NCBI Taxonomy" id="186571"/>
    <lineage>
        <taxon>Bacteria</taxon>
        <taxon>Pseudomonadati</taxon>
        <taxon>Bacteroidota</taxon>
        <taxon>Flavobacteriia</taxon>
        <taxon>Flavobacteriales</taxon>
        <taxon>Flavobacteriaceae</taxon>
        <taxon>Tenacibaculum</taxon>
    </lineage>
</organism>
<name>A0A4R2NZ48_9FLAO</name>
<keyword evidence="2" id="KW-1185">Reference proteome</keyword>
<dbReference type="Gene3D" id="2.60.120.380">
    <property type="match status" value="1"/>
</dbReference>
<reference evidence="1 2" key="1">
    <citation type="submission" date="2019-03" db="EMBL/GenBank/DDBJ databases">
        <title>Genomic Encyclopedia of Type Strains, Phase IV (KMG-IV): sequencing the most valuable type-strain genomes for metagenomic binning, comparative biology and taxonomic classification.</title>
        <authorList>
            <person name="Goeker M."/>
        </authorList>
    </citation>
    <scope>NUCLEOTIDE SEQUENCE [LARGE SCALE GENOMIC DNA]</scope>
    <source>
        <strain evidence="1 2">DSM 14836</strain>
    </source>
</reference>
<proteinExistence type="predicted"/>
<protein>
    <recommendedName>
        <fullName evidence="3">DUF1735 domain-containing protein</fullName>
    </recommendedName>
</protein>
<sequence>MVAALGLATLNSCKDTIDDFDAPAFATFASDPVVVSLPDGAQETKEITIYTANKTSSDRVIDVVVTEATDADPASYNVPSSVTIPANSNEAKLSIDFTSVNLELTSEKKLVLRLTQTDGLNVGEDLVIGMSQSCPSGEAKVKITLGFDDWPEEAAWRILDSTGATVLASADPFGYGAYAGSTGSLDIVQCLTSGTYTIQIYDQYGDGGTTYTITSDGTQVLSLGGGGYGGSYSAQITL</sequence>
<comment type="caution">
    <text evidence="1">The sequence shown here is derived from an EMBL/GenBank/DDBJ whole genome shotgun (WGS) entry which is preliminary data.</text>
</comment>
<accession>A0A4R2NZ48</accession>
<dbReference type="EMBL" id="SLXM01000002">
    <property type="protein sequence ID" value="TCP26685.1"/>
    <property type="molecule type" value="Genomic_DNA"/>
</dbReference>
<dbReference type="Proteomes" id="UP000294564">
    <property type="component" value="Unassembled WGS sequence"/>
</dbReference>
<evidence type="ECO:0000313" key="1">
    <source>
        <dbReference type="EMBL" id="TCP26685.1"/>
    </source>
</evidence>
<dbReference type="AlphaFoldDB" id="A0A4R2NZ48"/>
<evidence type="ECO:0008006" key="3">
    <source>
        <dbReference type="Google" id="ProtNLM"/>
    </source>
</evidence>